<dbReference type="AlphaFoldDB" id="D0LG77"/>
<dbReference type="Proteomes" id="UP000001880">
    <property type="component" value="Chromosome"/>
</dbReference>
<dbReference type="InterPro" id="IPR036890">
    <property type="entry name" value="HATPase_C_sf"/>
</dbReference>
<reference evidence="1 2" key="1">
    <citation type="journal article" date="2010" name="Stand. Genomic Sci.">
        <title>Complete genome sequence of Haliangium ochraceum type strain (SMP-2).</title>
        <authorList>
            <consortium name="US DOE Joint Genome Institute (JGI-PGF)"/>
            <person name="Ivanova N."/>
            <person name="Daum C."/>
            <person name="Lang E."/>
            <person name="Abt B."/>
            <person name="Kopitz M."/>
            <person name="Saunders E."/>
            <person name="Lapidus A."/>
            <person name="Lucas S."/>
            <person name="Glavina Del Rio T."/>
            <person name="Nolan M."/>
            <person name="Tice H."/>
            <person name="Copeland A."/>
            <person name="Cheng J.F."/>
            <person name="Chen F."/>
            <person name="Bruce D."/>
            <person name="Goodwin L."/>
            <person name="Pitluck S."/>
            <person name="Mavromatis K."/>
            <person name="Pati A."/>
            <person name="Mikhailova N."/>
            <person name="Chen A."/>
            <person name="Palaniappan K."/>
            <person name="Land M."/>
            <person name="Hauser L."/>
            <person name="Chang Y.J."/>
            <person name="Jeffries C.D."/>
            <person name="Detter J.C."/>
            <person name="Brettin T."/>
            <person name="Rohde M."/>
            <person name="Goker M."/>
            <person name="Bristow J."/>
            <person name="Markowitz V."/>
            <person name="Eisen J.A."/>
            <person name="Hugenholtz P."/>
            <person name="Kyrpides N.C."/>
            <person name="Klenk H.P."/>
        </authorList>
    </citation>
    <scope>NUCLEOTIDE SEQUENCE [LARGE SCALE GENOMIC DNA]</scope>
    <source>
        <strain evidence="2">DSM 14365 / CIP 107738 / JCM 11303 / AJ 13395 / SMP-2</strain>
    </source>
</reference>
<dbReference type="SUPFAM" id="SSF55874">
    <property type="entry name" value="ATPase domain of HSP90 chaperone/DNA topoisomerase II/histidine kinase"/>
    <property type="match status" value="1"/>
</dbReference>
<keyword evidence="2" id="KW-1185">Reference proteome</keyword>
<dbReference type="Gene3D" id="3.30.565.10">
    <property type="entry name" value="Histidine kinase-like ATPase, C-terminal domain"/>
    <property type="match status" value="1"/>
</dbReference>
<dbReference type="PRINTS" id="PR00344">
    <property type="entry name" value="BCTRLSENSOR"/>
</dbReference>
<accession>D0LG77</accession>
<dbReference type="SMR" id="D0LG77"/>
<dbReference type="KEGG" id="hoh:Hoch_5622"/>
<protein>
    <recommendedName>
        <fullName evidence="3">Histidine kinase</fullName>
    </recommendedName>
</protein>
<evidence type="ECO:0000313" key="2">
    <source>
        <dbReference type="Proteomes" id="UP000001880"/>
    </source>
</evidence>
<evidence type="ECO:0008006" key="3">
    <source>
        <dbReference type="Google" id="ProtNLM"/>
    </source>
</evidence>
<dbReference type="InterPro" id="IPR004358">
    <property type="entry name" value="Sig_transdc_His_kin-like_C"/>
</dbReference>
<dbReference type="eggNOG" id="COG4191">
    <property type="taxonomic scope" value="Bacteria"/>
</dbReference>
<name>D0LG77_HALO1</name>
<dbReference type="GO" id="GO:0016772">
    <property type="term" value="F:transferase activity, transferring phosphorus-containing groups"/>
    <property type="evidence" value="ECO:0007669"/>
    <property type="project" value="InterPro"/>
</dbReference>
<dbReference type="EMBL" id="CP001804">
    <property type="protein sequence ID" value="ACY18102.1"/>
    <property type="molecule type" value="Genomic_DNA"/>
</dbReference>
<gene>
    <name evidence="1" type="ordered locus">Hoch_5622</name>
</gene>
<sequence>MAKHSDEPEAAPAGELVSALDEHLRALASTLASSVAGELARPLHELRENLGAMVETIDEYMRAAPGPAPYPWKSLHALRQELADAYLRSREVARLAFELHDSVSGVGGELGVVDVNRCVESALHLARHRIGARTEVFVDLGSAPPVRAVAGELVLAIAKLIFCCAESAAARDASAISIRTFCEQRRADGAVVITVSDNGAGLRAAVDAAAAFVAPVMRALGGGFSGVSEAGQGSAFECRLPVSAQDASERVAPAVPER</sequence>
<organism evidence="1 2">
    <name type="scientific">Haliangium ochraceum (strain DSM 14365 / JCM 11303 / SMP-2)</name>
    <dbReference type="NCBI Taxonomy" id="502025"/>
    <lineage>
        <taxon>Bacteria</taxon>
        <taxon>Pseudomonadati</taxon>
        <taxon>Myxococcota</taxon>
        <taxon>Polyangia</taxon>
        <taxon>Haliangiales</taxon>
        <taxon>Kofleriaceae</taxon>
        <taxon>Haliangium</taxon>
    </lineage>
</organism>
<dbReference type="HOGENOM" id="CLU_1076742_0_0_7"/>
<dbReference type="STRING" id="502025.Hoch_5622"/>
<dbReference type="RefSeq" id="WP_012830694.1">
    <property type="nucleotide sequence ID" value="NC_013440.1"/>
</dbReference>
<evidence type="ECO:0000313" key="1">
    <source>
        <dbReference type="EMBL" id="ACY18102.1"/>
    </source>
</evidence>
<proteinExistence type="predicted"/>